<dbReference type="InterPro" id="IPR031734">
    <property type="entry name" value="MBF2"/>
</dbReference>
<organism evidence="1 2">
    <name type="scientific">Loxostege sticticalis</name>
    <name type="common">Beet webworm moth</name>
    <dbReference type="NCBI Taxonomy" id="481309"/>
    <lineage>
        <taxon>Eukaryota</taxon>
        <taxon>Metazoa</taxon>
        <taxon>Ecdysozoa</taxon>
        <taxon>Arthropoda</taxon>
        <taxon>Hexapoda</taxon>
        <taxon>Insecta</taxon>
        <taxon>Pterygota</taxon>
        <taxon>Neoptera</taxon>
        <taxon>Endopterygota</taxon>
        <taxon>Lepidoptera</taxon>
        <taxon>Glossata</taxon>
        <taxon>Ditrysia</taxon>
        <taxon>Pyraloidea</taxon>
        <taxon>Crambidae</taxon>
        <taxon>Pyraustinae</taxon>
        <taxon>Loxostege</taxon>
    </lineage>
</organism>
<accession>A0ABD0S6J2</accession>
<name>A0ABD0S6J2_LOXSC</name>
<dbReference type="Proteomes" id="UP001549921">
    <property type="component" value="Unassembled WGS sequence"/>
</dbReference>
<dbReference type="AlphaFoldDB" id="A0ABD0S6J2"/>
<comment type="caution">
    <text evidence="1">The sequence shown here is derived from an EMBL/GenBank/DDBJ whole genome shotgun (WGS) entry which is preliminary data.</text>
</comment>
<dbReference type="EMBL" id="JBEDNZ010000028">
    <property type="protein sequence ID" value="KAL0809507.1"/>
    <property type="molecule type" value="Genomic_DNA"/>
</dbReference>
<sequence>MLILFVSFSHPVSAYDLIVGHPQQGFMVKEEVLNYNYFPFMIREKDYMYSGPAYQKIVGIEVLDNLHSRATVVVTAGGLGHSFVSLRMRSERGTGLEYAVRIFATNGL</sequence>
<evidence type="ECO:0000313" key="1">
    <source>
        <dbReference type="EMBL" id="KAL0809507.1"/>
    </source>
</evidence>
<reference evidence="1 2" key="1">
    <citation type="submission" date="2024-06" db="EMBL/GenBank/DDBJ databases">
        <title>A chromosome-level genome assembly of beet webworm, Loxostege sticticalis.</title>
        <authorList>
            <person name="Zhang Y."/>
        </authorList>
    </citation>
    <scope>NUCLEOTIDE SEQUENCE [LARGE SCALE GENOMIC DNA]</scope>
    <source>
        <strain evidence="1">AQ028</strain>
        <tissue evidence="1">Male pupae</tissue>
    </source>
</reference>
<evidence type="ECO:0000313" key="2">
    <source>
        <dbReference type="Proteomes" id="UP001549921"/>
    </source>
</evidence>
<dbReference type="Pfam" id="PF15868">
    <property type="entry name" value="MBF2"/>
    <property type="match status" value="1"/>
</dbReference>
<proteinExistence type="predicted"/>
<gene>
    <name evidence="1" type="ORF">ABMA28_011048</name>
</gene>
<protein>
    <submittedName>
        <fullName evidence="1">Uncharacterized protein</fullName>
    </submittedName>
</protein>